<keyword evidence="3" id="KW-1185">Reference proteome</keyword>
<feature type="domain" description="Putative beta-lactamase-inhibitor-like PepSY-like" evidence="1">
    <location>
        <begin position="316"/>
        <end position="377"/>
    </location>
</feature>
<dbReference type="SUPFAM" id="SSF160574">
    <property type="entry name" value="BT0923-like"/>
    <property type="match status" value="2"/>
</dbReference>
<accession>A0ABP8KG24</accession>
<dbReference type="InterPro" id="IPR021533">
    <property type="entry name" value="PepSY-like"/>
</dbReference>
<dbReference type="Gene3D" id="3.10.450.360">
    <property type="match status" value="2"/>
</dbReference>
<comment type="caution">
    <text evidence="2">The sequence shown here is derived from an EMBL/GenBank/DDBJ whole genome shotgun (WGS) entry which is preliminary data.</text>
</comment>
<dbReference type="PROSITE" id="PS51257">
    <property type="entry name" value="PROKAR_LIPOPROTEIN"/>
    <property type="match status" value="1"/>
</dbReference>
<dbReference type="EMBL" id="BAABHB010000004">
    <property type="protein sequence ID" value="GAA4406395.1"/>
    <property type="molecule type" value="Genomic_DNA"/>
</dbReference>
<sequence>MKKLCVLFMLFTIVWVSSCRRLEVQPDDSAGVVDKNFANVPAVVVQAVRKAYPAATSLSFSEIDKGNVWESRFVVEAKNRQARINAKGTMLEDYAVAASGERSGVGVSLPTAAQEYIQKNYPDYKLIAAGEGRQNEKKAYKVLLRREKEEVTLVFDEKGALLLEFKATVSATPTDDMPKNYPIGRADDLPAPIRQYLQENGLTFAKGLVVMESESKKIYYIVAQKGDAIYELSFGEDGKLVKASVSVPPVALKSVNDLPAAAVAYLTGYTFERGMLLTDKDGKKTYTAVVYKDGKRYEMAFSSEGKLLRSTMTPPEPQAIKSVSELPEAIRTYLKEYTFEKGMKYFDNEGHTFYEIAASKNGTMASFVFDGDGKLIKSSQPTPKQEEKPLTAGTLPGPIVEYLNATYKSWTFVKGNAILLDGKLQRYNIQVQVEKTSYILTFNAEGKFEVVKKG</sequence>
<dbReference type="Pfam" id="PF11396">
    <property type="entry name" value="PepSY_like"/>
    <property type="match status" value="2"/>
</dbReference>
<evidence type="ECO:0000313" key="3">
    <source>
        <dbReference type="Proteomes" id="UP001500936"/>
    </source>
</evidence>
<protein>
    <recommendedName>
        <fullName evidence="1">Putative beta-lactamase-inhibitor-like PepSY-like domain-containing protein</fullName>
    </recommendedName>
</protein>
<proteinExistence type="predicted"/>
<organism evidence="2 3">
    <name type="scientific">Nibrella viscosa</name>
    <dbReference type="NCBI Taxonomy" id="1084524"/>
    <lineage>
        <taxon>Bacteria</taxon>
        <taxon>Pseudomonadati</taxon>
        <taxon>Bacteroidota</taxon>
        <taxon>Cytophagia</taxon>
        <taxon>Cytophagales</taxon>
        <taxon>Spirosomataceae</taxon>
        <taxon>Nibrella</taxon>
    </lineage>
</organism>
<dbReference type="RefSeq" id="WP_345267704.1">
    <property type="nucleotide sequence ID" value="NZ_BAABHB010000004.1"/>
</dbReference>
<dbReference type="Proteomes" id="UP001500936">
    <property type="component" value="Unassembled WGS sequence"/>
</dbReference>
<feature type="domain" description="Putative beta-lactamase-inhibitor-like PepSY-like" evidence="1">
    <location>
        <begin position="109"/>
        <end position="162"/>
    </location>
</feature>
<name>A0ABP8KG24_9BACT</name>
<gene>
    <name evidence="2" type="ORF">GCM10023187_25780</name>
</gene>
<evidence type="ECO:0000313" key="2">
    <source>
        <dbReference type="EMBL" id="GAA4406395.1"/>
    </source>
</evidence>
<evidence type="ECO:0000259" key="1">
    <source>
        <dbReference type="Pfam" id="PF11396"/>
    </source>
</evidence>
<reference evidence="3" key="1">
    <citation type="journal article" date="2019" name="Int. J. Syst. Evol. Microbiol.">
        <title>The Global Catalogue of Microorganisms (GCM) 10K type strain sequencing project: providing services to taxonomists for standard genome sequencing and annotation.</title>
        <authorList>
            <consortium name="The Broad Institute Genomics Platform"/>
            <consortium name="The Broad Institute Genome Sequencing Center for Infectious Disease"/>
            <person name="Wu L."/>
            <person name="Ma J."/>
        </authorList>
    </citation>
    <scope>NUCLEOTIDE SEQUENCE [LARGE SCALE GENOMIC DNA]</scope>
    <source>
        <strain evidence="3">JCM 17925</strain>
    </source>
</reference>